<keyword evidence="1" id="KW-0326">Glycosidase</keyword>
<evidence type="ECO:0000256" key="1">
    <source>
        <dbReference type="ARBA" id="ARBA00023295"/>
    </source>
</evidence>
<comment type="caution">
    <text evidence="4">The sequence shown here is derived from an EMBL/GenBank/DDBJ whole genome shotgun (WGS) entry which is preliminary data.</text>
</comment>
<name>A0A6L9SE11_9ACTN</name>
<dbReference type="Pfam" id="PF17957">
    <property type="entry name" value="Big_7"/>
    <property type="match status" value="1"/>
</dbReference>
<evidence type="ECO:0000313" key="4">
    <source>
        <dbReference type="EMBL" id="NEE02742.1"/>
    </source>
</evidence>
<keyword evidence="2" id="KW-0624">Polysaccharide degradation</keyword>
<dbReference type="PROSITE" id="PS50853">
    <property type="entry name" value="FN3"/>
    <property type="match status" value="1"/>
</dbReference>
<organism evidence="4 5">
    <name type="scientific">Phytoactinopolyspora halotolerans</name>
    <dbReference type="NCBI Taxonomy" id="1981512"/>
    <lineage>
        <taxon>Bacteria</taxon>
        <taxon>Bacillati</taxon>
        <taxon>Actinomycetota</taxon>
        <taxon>Actinomycetes</taxon>
        <taxon>Jiangellales</taxon>
        <taxon>Jiangellaceae</taxon>
        <taxon>Phytoactinopolyspora</taxon>
    </lineage>
</organism>
<dbReference type="InterPro" id="IPR003961">
    <property type="entry name" value="FN3_dom"/>
</dbReference>
<dbReference type="GO" id="GO:0016798">
    <property type="term" value="F:hydrolase activity, acting on glycosyl bonds"/>
    <property type="evidence" value="ECO:0007669"/>
    <property type="project" value="UniProtKB-KW"/>
</dbReference>
<keyword evidence="1" id="KW-0378">Hydrolase</keyword>
<protein>
    <submittedName>
        <fullName evidence="4">Fibronectin type III domain-containing protein</fullName>
    </submittedName>
</protein>
<proteinExistence type="predicted"/>
<sequence length="771" mass="83681">MHHVRGISLWRSWILGLAVAVLAAILAPVPAGSAVGAGSAVNTGSAVDAVEPEVTIDSHASGDQVSVGTVRLEGRFVGAYDLEIVVDGVRTARVHVTDPDADDRGTWHYDLDTTPFDGEIQVTVRGKKVADRYGVWSPFVELNVDNPAANVPEVEILSPADGTRVDGTTPVRIAAAGRNPIESVQVRVNGGPWRTAQGQRGRFLSVLDARELGDTMASIEARAVDTHGNEGRSTTTYAQVGDAAPEEVLVQPQDRAVWIWEHASYNLILNDGSRQLLDTLATDTDTFDSDPITTLYFGVDTYGELDMLEDRRPAVRDFITWAHEHGYQVYATIAGGTRPPFFGGFERYHHRAVREMEKILNYNLSSADDERFDGVNVDIEPYIHSDFRARKPELQRQWLDILETMIERRDAAGSGLVFGPAIPRWLDTSDCCDAIEWKGETKPLSEHMQDLNDYISIMNYRDTADGGAGLVAQMRNEIAYAESIGKPNSVVSGVETLDIVGRSGDPETITFREEGRTALERELDTLYAAYADSPAFGGVAMHHYDSIRELPSAWGAGAVLPPLPPDDGAPTQLSDAPTATAFDHQSIDLSYGRAYDDVEVQRYNVYRSTSPDVAPTPENLATRSRGLDVTDTGLLPETTYYYRVAAVDVHGNEGPASAVTSATTGPSESRPMVVDGLELTVENSRATARAHVVDLETGEPVSTATVHGRFTKAAGRYLELAPETETDGWVSGTSESLPATGTVGFLVDRITAPGHYWASAYDESGGIETAW</sequence>
<dbReference type="InterPro" id="IPR013783">
    <property type="entry name" value="Ig-like_fold"/>
</dbReference>
<evidence type="ECO:0000256" key="2">
    <source>
        <dbReference type="ARBA" id="ARBA00023326"/>
    </source>
</evidence>
<dbReference type="Gene3D" id="3.20.20.80">
    <property type="entry name" value="Glycosidases"/>
    <property type="match status" value="1"/>
</dbReference>
<dbReference type="AlphaFoldDB" id="A0A6L9SE11"/>
<dbReference type="RefSeq" id="WP_163741564.1">
    <property type="nucleotide sequence ID" value="NZ_JAAGOA010000016.1"/>
</dbReference>
<dbReference type="SUPFAM" id="SSF49265">
    <property type="entry name" value="Fibronectin type III"/>
    <property type="match status" value="1"/>
</dbReference>
<dbReference type="GO" id="GO:0000272">
    <property type="term" value="P:polysaccharide catabolic process"/>
    <property type="evidence" value="ECO:0007669"/>
    <property type="project" value="UniProtKB-KW"/>
</dbReference>
<dbReference type="Gene3D" id="2.60.40.10">
    <property type="entry name" value="Immunoglobulins"/>
    <property type="match status" value="2"/>
</dbReference>
<gene>
    <name evidence="4" type="ORF">G1H10_21485</name>
</gene>
<dbReference type="EMBL" id="JAAGOA010000016">
    <property type="protein sequence ID" value="NEE02742.1"/>
    <property type="molecule type" value="Genomic_DNA"/>
</dbReference>
<dbReference type="Proteomes" id="UP000475214">
    <property type="component" value="Unassembled WGS sequence"/>
</dbReference>
<dbReference type="SUPFAM" id="SSF51445">
    <property type="entry name" value="(Trans)glycosidases"/>
    <property type="match status" value="1"/>
</dbReference>
<dbReference type="InterPro" id="IPR017853">
    <property type="entry name" value="GH"/>
</dbReference>
<evidence type="ECO:0000259" key="3">
    <source>
        <dbReference type="PROSITE" id="PS50853"/>
    </source>
</evidence>
<keyword evidence="5" id="KW-1185">Reference proteome</keyword>
<reference evidence="4 5" key="1">
    <citation type="submission" date="2020-02" db="EMBL/GenBank/DDBJ databases">
        <authorList>
            <person name="Li X.-J."/>
            <person name="Han X.-M."/>
        </authorList>
    </citation>
    <scope>NUCLEOTIDE SEQUENCE [LARGE SCALE GENOMIC DNA]</scope>
    <source>
        <strain evidence="4 5">CCTCC AB 2017055</strain>
    </source>
</reference>
<accession>A0A6L9SE11</accession>
<evidence type="ECO:0000313" key="5">
    <source>
        <dbReference type="Proteomes" id="UP000475214"/>
    </source>
</evidence>
<feature type="domain" description="Fibronectin type-III" evidence="3">
    <location>
        <begin position="569"/>
        <end position="667"/>
    </location>
</feature>
<dbReference type="CDD" id="cd00063">
    <property type="entry name" value="FN3"/>
    <property type="match status" value="1"/>
</dbReference>
<dbReference type="InterPro" id="IPR036116">
    <property type="entry name" value="FN3_sf"/>
</dbReference>
<keyword evidence="2" id="KW-0119">Carbohydrate metabolism</keyword>